<dbReference type="Proteomes" id="UP001190700">
    <property type="component" value="Unassembled WGS sequence"/>
</dbReference>
<feature type="signal peptide" evidence="1">
    <location>
        <begin position="1"/>
        <end position="36"/>
    </location>
</feature>
<sequence>AHLQNQVNRHCLLCCAMSRGIITLLLALCALQRGHAATFQWTGSCAEWNVDTSAECWHPAGTPGKEDTVVFQQANLTLDCTGDICHESTSRSVTYAVARKVLSQASSSTATTPGDVTDSVETFDGAHSVIRVGSIHIDKGSEVVLTSNVFLELNGPDVSVIRGSLVVAAHGYPNASDFSWFMFGGLYGAGNIHVEDGGALSIISGIFAGSYPACSDYYTEAQTKVSAKGTLQLGGTYGEKRQRAVGVYINRLIDNHGEMAVKPFEGINEDGVHVVGDYIHYGAFWGFTEGYCQAQDPDTGDEEWGYMNLNNFGELHFADDARLMLHRCGQLVNHQPGTLALARGAFFKYDYYSGQEHSNCTLDPNFWNAGKMLSNDTAFYESVVNSGAIIATNTAFASIYNNGNVTFIASSVEQSQNDGFATSFIFAAGFSYINYMTNNGGRVVVKPTAQVAMQQSYTHRGYIPFLCEGTFYAQYFYNEATMVLDGNSSRFTVTVMNNEDDLQIKDYASATFFMLYSSGHLEVGQFASMKVEKSVQNSGTMDVEAASLEYSGALENTGDMVLSAARHSSHSNITNMGNLTLSSSGRFTSSGSVTNLGNLTMRVKQTAFFENAVVNTGHVSVLEVSATSPAWIEYSR</sequence>
<feature type="chain" id="PRO_5041946014" description="G8 domain-containing protein" evidence="1">
    <location>
        <begin position="37"/>
        <end position="636"/>
    </location>
</feature>
<evidence type="ECO:0000313" key="2">
    <source>
        <dbReference type="EMBL" id="KAK3287822.1"/>
    </source>
</evidence>
<evidence type="ECO:0000256" key="1">
    <source>
        <dbReference type="SAM" id="SignalP"/>
    </source>
</evidence>
<reference evidence="2 3" key="1">
    <citation type="journal article" date="2015" name="Genome Biol. Evol.">
        <title>Comparative Genomics of a Bacterivorous Green Alga Reveals Evolutionary Causalities and Consequences of Phago-Mixotrophic Mode of Nutrition.</title>
        <authorList>
            <person name="Burns J.A."/>
            <person name="Paasch A."/>
            <person name="Narechania A."/>
            <person name="Kim E."/>
        </authorList>
    </citation>
    <scope>NUCLEOTIDE SEQUENCE [LARGE SCALE GENOMIC DNA]</scope>
    <source>
        <strain evidence="2 3">PLY_AMNH</strain>
    </source>
</reference>
<gene>
    <name evidence="2" type="ORF">CYMTET_4684</name>
</gene>
<dbReference type="AlphaFoldDB" id="A0AAE0LJW1"/>
<evidence type="ECO:0000313" key="3">
    <source>
        <dbReference type="Proteomes" id="UP001190700"/>
    </source>
</evidence>
<evidence type="ECO:0008006" key="4">
    <source>
        <dbReference type="Google" id="ProtNLM"/>
    </source>
</evidence>
<name>A0AAE0LJW1_9CHLO</name>
<dbReference type="EMBL" id="LGRX02000700">
    <property type="protein sequence ID" value="KAK3287822.1"/>
    <property type="molecule type" value="Genomic_DNA"/>
</dbReference>
<keyword evidence="3" id="KW-1185">Reference proteome</keyword>
<comment type="caution">
    <text evidence="2">The sequence shown here is derived from an EMBL/GenBank/DDBJ whole genome shotgun (WGS) entry which is preliminary data.</text>
</comment>
<accession>A0AAE0LJW1</accession>
<organism evidence="2 3">
    <name type="scientific">Cymbomonas tetramitiformis</name>
    <dbReference type="NCBI Taxonomy" id="36881"/>
    <lineage>
        <taxon>Eukaryota</taxon>
        <taxon>Viridiplantae</taxon>
        <taxon>Chlorophyta</taxon>
        <taxon>Pyramimonadophyceae</taxon>
        <taxon>Pyramimonadales</taxon>
        <taxon>Pyramimonadaceae</taxon>
        <taxon>Cymbomonas</taxon>
    </lineage>
</organism>
<protein>
    <recommendedName>
        <fullName evidence="4">G8 domain-containing protein</fullName>
    </recommendedName>
</protein>
<keyword evidence="1" id="KW-0732">Signal</keyword>
<feature type="non-terminal residue" evidence="2">
    <location>
        <position position="1"/>
    </location>
</feature>
<proteinExistence type="predicted"/>